<evidence type="ECO:0000259" key="4">
    <source>
        <dbReference type="PROSITE" id="PS50048"/>
    </source>
</evidence>
<feature type="compositionally biased region" description="Low complexity" evidence="3">
    <location>
        <begin position="79"/>
        <end position="99"/>
    </location>
</feature>
<dbReference type="OrthoDB" id="5386330at2759"/>
<proteinExistence type="predicted"/>
<name>A0A6A5YN04_9PLEO</name>
<dbReference type="SMART" id="SM00066">
    <property type="entry name" value="GAL4"/>
    <property type="match status" value="1"/>
</dbReference>
<evidence type="ECO:0000256" key="2">
    <source>
        <dbReference type="ARBA" id="ARBA00023242"/>
    </source>
</evidence>
<feature type="region of interest" description="Disordered" evidence="3">
    <location>
        <begin position="50"/>
        <end position="108"/>
    </location>
</feature>
<organism evidence="5 6">
    <name type="scientific">Lophiotrema nucula</name>
    <dbReference type="NCBI Taxonomy" id="690887"/>
    <lineage>
        <taxon>Eukaryota</taxon>
        <taxon>Fungi</taxon>
        <taxon>Dikarya</taxon>
        <taxon>Ascomycota</taxon>
        <taxon>Pezizomycotina</taxon>
        <taxon>Dothideomycetes</taxon>
        <taxon>Pleosporomycetidae</taxon>
        <taxon>Pleosporales</taxon>
        <taxon>Lophiotremataceae</taxon>
        <taxon>Lophiotrema</taxon>
    </lineage>
</organism>
<dbReference type="Proteomes" id="UP000799770">
    <property type="component" value="Unassembled WGS sequence"/>
</dbReference>
<keyword evidence="6" id="KW-1185">Reference proteome</keyword>
<dbReference type="InterPro" id="IPR001138">
    <property type="entry name" value="Zn2Cys6_DnaBD"/>
</dbReference>
<dbReference type="GO" id="GO:0005634">
    <property type="term" value="C:nucleus"/>
    <property type="evidence" value="ECO:0007669"/>
    <property type="project" value="UniProtKB-SubCell"/>
</dbReference>
<dbReference type="EMBL" id="ML977352">
    <property type="protein sequence ID" value="KAF2107717.1"/>
    <property type="molecule type" value="Genomic_DNA"/>
</dbReference>
<evidence type="ECO:0000256" key="3">
    <source>
        <dbReference type="SAM" id="MobiDB-lite"/>
    </source>
</evidence>
<dbReference type="PROSITE" id="PS50048">
    <property type="entry name" value="ZN2_CY6_FUNGAL_2"/>
    <property type="match status" value="1"/>
</dbReference>
<gene>
    <name evidence="5" type="ORF">BDV96DRAFT_293829</name>
</gene>
<sequence length="513" mass="57769">MPLNPPAAKRQCWECLKRRLVCDYTQPSCKKCINAGRECPGYDEKKPLKWLDPGRVTSKSKNKSRQRKHHLPPPDDSNSAEATPTSRTSSEESLSLTTRNSGSSSAYGAFVTGGDDVEDLVDQIYALDWRDDTSDIVQAVYYYNSRLYPELLAIQEIAPNPFIIHFPPSVIPWLPASIRHNMVLLALSYQMHTAQNRITTNYSPVAVSRLYHHRGQAIRSLKDEIALEGPSDRNIAAVIMFACFELQQSTTWRHHVDALGKLINLRGGITQLYREISYLRPSLVLFVVCGVFGNSTSPAWDQITVSEPAKVIDIVVEMYETIFPHILCPQPLFINIININLIRSRMAASTSFDDSIKRDAEALLDEITTFSADEWADMQASHKDEWVTLGSVYHSAVMLYCLSSLQSIGALLSSPELNAIRTAHGDLIYIHLQTALASWRIRKFMMWPLVIAGVEAKGRSSAVQARIGRQLEEMTHDIGTFSPTKARSIVEKFWASDKTGWDDCFEEPHVFFC</sequence>
<evidence type="ECO:0000313" key="6">
    <source>
        <dbReference type="Proteomes" id="UP000799770"/>
    </source>
</evidence>
<comment type="subcellular location">
    <subcellularLocation>
        <location evidence="1">Nucleus</location>
    </subcellularLocation>
</comment>
<dbReference type="CDD" id="cd00067">
    <property type="entry name" value="GAL4"/>
    <property type="match status" value="1"/>
</dbReference>
<dbReference type="PANTHER" id="PTHR37534:SF48">
    <property type="entry name" value="FINGER DOMAIN PROTEIN, PUTATIVE-RELATED"/>
    <property type="match status" value="1"/>
</dbReference>
<evidence type="ECO:0000256" key="1">
    <source>
        <dbReference type="ARBA" id="ARBA00004123"/>
    </source>
</evidence>
<reference evidence="5" key="1">
    <citation type="journal article" date="2020" name="Stud. Mycol.">
        <title>101 Dothideomycetes genomes: a test case for predicting lifestyles and emergence of pathogens.</title>
        <authorList>
            <person name="Haridas S."/>
            <person name="Albert R."/>
            <person name="Binder M."/>
            <person name="Bloem J."/>
            <person name="Labutti K."/>
            <person name="Salamov A."/>
            <person name="Andreopoulos B."/>
            <person name="Baker S."/>
            <person name="Barry K."/>
            <person name="Bills G."/>
            <person name="Bluhm B."/>
            <person name="Cannon C."/>
            <person name="Castanera R."/>
            <person name="Culley D."/>
            <person name="Daum C."/>
            <person name="Ezra D."/>
            <person name="Gonzalez J."/>
            <person name="Henrissat B."/>
            <person name="Kuo A."/>
            <person name="Liang C."/>
            <person name="Lipzen A."/>
            <person name="Lutzoni F."/>
            <person name="Magnuson J."/>
            <person name="Mondo S."/>
            <person name="Nolan M."/>
            <person name="Ohm R."/>
            <person name="Pangilinan J."/>
            <person name="Park H.-J."/>
            <person name="Ramirez L."/>
            <person name="Alfaro M."/>
            <person name="Sun H."/>
            <person name="Tritt A."/>
            <person name="Yoshinaga Y."/>
            <person name="Zwiers L.-H."/>
            <person name="Turgeon B."/>
            <person name="Goodwin S."/>
            <person name="Spatafora J."/>
            <person name="Crous P."/>
            <person name="Grigoriev I."/>
        </authorList>
    </citation>
    <scope>NUCLEOTIDE SEQUENCE</scope>
    <source>
        <strain evidence="5">CBS 627.86</strain>
    </source>
</reference>
<keyword evidence="2" id="KW-0539">Nucleus</keyword>
<dbReference type="AlphaFoldDB" id="A0A6A5YN04"/>
<dbReference type="GO" id="GO:0000981">
    <property type="term" value="F:DNA-binding transcription factor activity, RNA polymerase II-specific"/>
    <property type="evidence" value="ECO:0007669"/>
    <property type="project" value="InterPro"/>
</dbReference>
<protein>
    <submittedName>
        <fullName evidence="5">Fungal-specific transcription factor domain-containing protein</fullName>
    </submittedName>
</protein>
<feature type="domain" description="Zn(2)-C6 fungal-type" evidence="4">
    <location>
        <begin position="11"/>
        <end position="39"/>
    </location>
</feature>
<dbReference type="GO" id="GO:0008270">
    <property type="term" value="F:zinc ion binding"/>
    <property type="evidence" value="ECO:0007669"/>
    <property type="project" value="InterPro"/>
</dbReference>
<dbReference type="SUPFAM" id="SSF57701">
    <property type="entry name" value="Zn2/Cys6 DNA-binding domain"/>
    <property type="match status" value="1"/>
</dbReference>
<feature type="compositionally biased region" description="Basic residues" evidence="3">
    <location>
        <begin position="58"/>
        <end position="71"/>
    </location>
</feature>
<dbReference type="Pfam" id="PF00172">
    <property type="entry name" value="Zn_clus"/>
    <property type="match status" value="1"/>
</dbReference>
<dbReference type="GO" id="GO:0045944">
    <property type="term" value="P:positive regulation of transcription by RNA polymerase II"/>
    <property type="evidence" value="ECO:0007669"/>
    <property type="project" value="TreeGrafter"/>
</dbReference>
<dbReference type="Pfam" id="PF11951">
    <property type="entry name" value="Fungal_trans_2"/>
    <property type="match status" value="1"/>
</dbReference>
<accession>A0A6A5YN04</accession>
<evidence type="ECO:0000313" key="5">
    <source>
        <dbReference type="EMBL" id="KAF2107717.1"/>
    </source>
</evidence>
<dbReference type="InterPro" id="IPR021858">
    <property type="entry name" value="Fun_TF"/>
</dbReference>
<dbReference type="InterPro" id="IPR036864">
    <property type="entry name" value="Zn2-C6_fun-type_DNA-bd_sf"/>
</dbReference>
<dbReference type="PANTHER" id="PTHR37534">
    <property type="entry name" value="TRANSCRIPTIONAL ACTIVATOR PROTEIN UGA3"/>
    <property type="match status" value="1"/>
</dbReference>
<dbReference type="GO" id="GO:0000976">
    <property type="term" value="F:transcription cis-regulatory region binding"/>
    <property type="evidence" value="ECO:0007669"/>
    <property type="project" value="TreeGrafter"/>
</dbReference>